<dbReference type="Proteomes" id="UP001159363">
    <property type="component" value="Chromosome 5"/>
</dbReference>
<accession>A0ABQ9HA38</accession>
<evidence type="ECO:0000313" key="2">
    <source>
        <dbReference type="EMBL" id="KAJ8881187.1"/>
    </source>
</evidence>
<gene>
    <name evidence="2" type="ORF">PR048_017660</name>
</gene>
<feature type="region of interest" description="Disordered" evidence="1">
    <location>
        <begin position="742"/>
        <end position="763"/>
    </location>
</feature>
<evidence type="ECO:0000256" key="1">
    <source>
        <dbReference type="SAM" id="MobiDB-lite"/>
    </source>
</evidence>
<protein>
    <submittedName>
        <fullName evidence="2">Uncharacterized protein</fullName>
    </submittedName>
</protein>
<keyword evidence="3" id="KW-1185">Reference proteome</keyword>
<organism evidence="2 3">
    <name type="scientific">Dryococelus australis</name>
    <dbReference type="NCBI Taxonomy" id="614101"/>
    <lineage>
        <taxon>Eukaryota</taxon>
        <taxon>Metazoa</taxon>
        <taxon>Ecdysozoa</taxon>
        <taxon>Arthropoda</taxon>
        <taxon>Hexapoda</taxon>
        <taxon>Insecta</taxon>
        <taxon>Pterygota</taxon>
        <taxon>Neoptera</taxon>
        <taxon>Polyneoptera</taxon>
        <taxon>Phasmatodea</taxon>
        <taxon>Verophasmatodea</taxon>
        <taxon>Anareolatae</taxon>
        <taxon>Phasmatidae</taxon>
        <taxon>Eurycanthinae</taxon>
        <taxon>Dryococelus</taxon>
    </lineage>
</organism>
<reference evidence="2 3" key="1">
    <citation type="submission" date="2023-02" db="EMBL/GenBank/DDBJ databases">
        <title>LHISI_Scaffold_Assembly.</title>
        <authorList>
            <person name="Stuart O.P."/>
            <person name="Cleave R."/>
            <person name="Magrath M.J.L."/>
            <person name="Mikheyev A.S."/>
        </authorList>
    </citation>
    <scope>NUCLEOTIDE SEQUENCE [LARGE SCALE GENOMIC DNA]</scope>
    <source>
        <strain evidence="2">Daus_M_001</strain>
        <tissue evidence="2">Leg muscle</tissue>
    </source>
</reference>
<evidence type="ECO:0000313" key="3">
    <source>
        <dbReference type="Proteomes" id="UP001159363"/>
    </source>
</evidence>
<feature type="region of interest" description="Disordered" evidence="1">
    <location>
        <begin position="833"/>
        <end position="852"/>
    </location>
</feature>
<proteinExistence type="predicted"/>
<sequence length="1295" mass="143935">MHSVSPKLHGGYWLLMRAPGMYSSEQAPAYLATVHHTPLSPPSALTHSRLHSPGFTPSRPFTRALVRRRGLAPNSTRALSDGLRQRLLVAGLIFVRLLQVSAYSSGGGGPVAPASLTRILLRRRNICRDLQQGSGGAVTSASLTAVPSLSGAITRDMKNSRIYLEQARIQNTCVYIHLVSGLYCIRHLLENAGPIVAFHCGSRQPPRELRVFVAPTAMALLSFTWRVNTQRLPPGERQLTVLLGLHLRHGVDTIIGRAPGILRIHSVTSAVQRPHSNAATNKQTVVSRACRGLCSIAYCRINSRNTRARSLQSATARATSFHGKIYAEFRLQYPIVAPSQTAFVTDRSSLNCETASIARRSPTLRNTTHRTIVEPALRSVQMTVALWIGAAEDIPNTRHLFANAILPGHLLLVAFVPPVITRDVQNSRYYLRTCMDVAQTYASGVLWLNFLSFCRTFPDGIFANTTMLVPITILTSRDKLYKKSRQPLACKVAGFRGSGSDSVAPGAPAAMLDSRLPAFSSRSRDHHIGFRHVVSQYTAIVVASTPQSWKDTKERKVGGLGDNPQRGRENETYWYQDGNRMNVSNKMAAYWLATCELNEARPVGNLLGDDTVRCTWYRIFTCKIGGQEIKGSETPACPTQCRHAAKPSPPTRIIRKRQKTFPPSNENCWAAAQAFCQQPPPGRTKTCEDEMGREKKVVGIRARRRAGVGEIARHFYEFNGRCDWLARLCHACSLVIRRHSRAPSSDMGGAERREGRGQGTAEGEEWRRRGVVMGCNCVATEYGVSSRPVVALFGRESVSFAAFFSSSCFCRHGRVAIASWYVLPRRHQVSRASRTMMDHHQRPPLKTDEPVSKPRGVYSIDQILGTVRSAPSDGHRADVKDGESSRKTISSRHDNNFLVIVKAGHSSEEKVSSDQLCHILSELKTLGSVKLRYTQSDENTARQFRALCLEVLGHVRREAVSPLGEGASVAERIVYSPPTNVIRVQFPAVSPDPRVWESCRTMSLIDGSSRGSPASPAPPPPLRRRSILTSITIIGSQDLASLVHTVFDASWKRLAQSSPSTVTADSQNAVDISTLLYKTAESSLQIIELGNSSGLYRWLAPTAIDTSQTATCAPQFQHSDRSKSSDHEQLRGRLRPLLDGRTICLRLVVDLSARMARFTNQQAKPRNTIRSPFQAVRNYFQRDAEIIRSWFVKCFRETPRYKLEFETRAFILLQPLVDIFLTSPEERWSNRRLTLWQQTTNVLLISPMRLIDVSMERHRNERAGEMGDSRDNQPTNGIVRHDSHLLKFGDPRGGG</sequence>
<dbReference type="EMBL" id="JARBHB010000006">
    <property type="protein sequence ID" value="KAJ8881187.1"/>
    <property type="molecule type" value="Genomic_DNA"/>
</dbReference>
<comment type="caution">
    <text evidence="2">The sequence shown here is derived from an EMBL/GenBank/DDBJ whole genome shotgun (WGS) entry which is preliminary data.</text>
</comment>
<feature type="compositionally biased region" description="Basic and acidic residues" evidence="1">
    <location>
        <begin position="836"/>
        <end position="852"/>
    </location>
</feature>
<name>A0ABQ9HA38_9NEOP</name>